<dbReference type="InterPro" id="IPR029070">
    <property type="entry name" value="Chitinase_insertion_sf"/>
</dbReference>
<sequence>MLAASFAGDVPPGLGFARVQGGAPFTYGTRHAFPGVAFAAPPQVASARIHVPASGVVYGAPRPTRIYGGPGPIGLGHSGPAGFAGPVPAAVAPPYAGLQVAPVIGGRPAVVTGFVAPAVAKINPVPAIVKTVVAEPAYGPHPYSFGYDTVDEFGNKQYRHETSDANNAKKGSYGYTDTNGIYRQVDYIADANGFRATVRTNEPGTAPSAPAGVLYDAKPVVVKPAAVVKPLEAAAPASIHTAPSLVAGPTLTRLNGPPAAFSGRLVAKVVPLGRGPILAGPVAPREHRWDVFTEDLGVSLDRWLLGCRLDLLWLFRDLALRSQVTTSSRNRQSLVRDLCSQKFMVLEAVTWVCTLVELGAILQDRTLIMSGQLS</sequence>
<dbReference type="GO" id="GO:0062129">
    <property type="term" value="C:chitin-based extracellular matrix"/>
    <property type="evidence" value="ECO:0000318"/>
    <property type="project" value="GO_Central"/>
</dbReference>
<dbReference type="PANTHER" id="PTHR10380:SF173">
    <property type="entry name" value="CUTICULAR PROTEIN 47EF, ISOFORM C-RELATED"/>
    <property type="match status" value="1"/>
</dbReference>
<name>B7Q5M7_IXOSC</name>
<dbReference type="EMBL" id="ABJB010238839">
    <property type="status" value="NOT_ANNOTATED_CDS"/>
    <property type="molecule type" value="Genomic_DNA"/>
</dbReference>
<dbReference type="PROSITE" id="PS00233">
    <property type="entry name" value="CHIT_BIND_RR_1"/>
    <property type="match status" value="1"/>
</dbReference>
<accession>B7Q5M7</accession>
<dbReference type="EMBL" id="DS862434">
    <property type="protein sequence ID" value="EEC14149.1"/>
    <property type="molecule type" value="Genomic_DNA"/>
</dbReference>
<evidence type="ECO:0000313" key="3">
    <source>
        <dbReference type="EMBL" id="EEC14149.1"/>
    </source>
</evidence>
<dbReference type="EnsemblMetazoa" id="ISCW020941-RA">
    <property type="protein sequence ID" value="ISCW020941-PA"/>
    <property type="gene ID" value="ISCW020941"/>
</dbReference>
<keyword evidence="1 2" id="KW-0193">Cuticle</keyword>
<evidence type="ECO:0000313" key="5">
    <source>
        <dbReference type="Proteomes" id="UP000001555"/>
    </source>
</evidence>
<dbReference type="InterPro" id="IPR000618">
    <property type="entry name" value="Insect_cuticle"/>
</dbReference>
<dbReference type="InterPro" id="IPR031311">
    <property type="entry name" value="CHIT_BIND_RR_consensus"/>
</dbReference>
<dbReference type="VEuPathDB" id="VectorBase:ISCI020941"/>
<dbReference type="InterPro" id="IPR050468">
    <property type="entry name" value="Cuticle_Struct_Prot"/>
</dbReference>
<gene>
    <name evidence="3" type="ORF">IscW_ISCW020941</name>
</gene>
<dbReference type="PANTHER" id="PTHR10380">
    <property type="entry name" value="CUTICLE PROTEIN"/>
    <property type="match status" value="1"/>
</dbReference>
<dbReference type="VEuPathDB" id="VectorBase:ISCW020941"/>
<dbReference type="InParanoid" id="B7Q5M7"/>
<evidence type="ECO:0000256" key="1">
    <source>
        <dbReference type="ARBA" id="ARBA00022460"/>
    </source>
</evidence>
<reference evidence="4" key="2">
    <citation type="submission" date="2020-05" db="UniProtKB">
        <authorList>
            <consortium name="EnsemblMetazoa"/>
        </authorList>
    </citation>
    <scope>IDENTIFICATION</scope>
    <source>
        <strain evidence="4">wikel</strain>
    </source>
</reference>
<dbReference type="Proteomes" id="UP000001555">
    <property type="component" value="Unassembled WGS sequence"/>
</dbReference>
<reference evidence="3 5" key="1">
    <citation type="submission" date="2008-03" db="EMBL/GenBank/DDBJ databases">
        <title>Annotation of Ixodes scapularis.</title>
        <authorList>
            <consortium name="Ixodes scapularis Genome Project Consortium"/>
            <person name="Caler E."/>
            <person name="Hannick L.I."/>
            <person name="Bidwell S."/>
            <person name="Joardar V."/>
            <person name="Thiagarajan M."/>
            <person name="Amedeo P."/>
            <person name="Galinsky K.J."/>
            <person name="Schobel S."/>
            <person name="Inman J."/>
            <person name="Hostetler J."/>
            <person name="Miller J."/>
            <person name="Hammond M."/>
            <person name="Megy K."/>
            <person name="Lawson D."/>
            <person name="Kodira C."/>
            <person name="Sutton G."/>
            <person name="Meyer J."/>
            <person name="Hill C.A."/>
            <person name="Birren B."/>
            <person name="Nene V."/>
            <person name="Collins F."/>
            <person name="Alarcon-Chaidez F."/>
            <person name="Wikel S."/>
            <person name="Strausberg R."/>
        </authorList>
    </citation>
    <scope>NUCLEOTIDE SEQUENCE [LARGE SCALE GENOMIC DNA]</scope>
    <source>
        <strain evidence="5">Wikel</strain>
        <strain evidence="3">Wikel colony</strain>
    </source>
</reference>
<dbReference type="PROSITE" id="PS51155">
    <property type="entry name" value="CHIT_BIND_RR_2"/>
    <property type="match status" value="1"/>
</dbReference>
<evidence type="ECO:0000313" key="4">
    <source>
        <dbReference type="EnsemblMetazoa" id="ISCW020941-PA"/>
    </source>
</evidence>
<proteinExistence type="predicted"/>
<dbReference type="VEuPathDB" id="VectorBase:ISCP_003504"/>
<dbReference type="Pfam" id="PF00379">
    <property type="entry name" value="Chitin_bind_4"/>
    <property type="match status" value="1"/>
</dbReference>
<dbReference type="HOGENOM" id="CLU_740295_0_0_1"/>
<dbReference type="OrthoDB" id="6358661at2759"/>
<protein>
    <submittedName>
        <fullName evidence="3 4">Cuticle protein, putative</fullName>
    </submittedName>
</protein>
<dbReference type="AlphaFoldDB" id="B7Q5M7"/>
<evidence type="ECO:0000256" key="2">
    <source>
        <dbReference type="PROSITE-ProRule" id="PRU00497"/>
    </source>
</evidence>
<organism>
    <name type="scientific">Ixodes scapularis</name>
    <name type="common">Black-legged tick</name>
    <name type="synonym">Deer tick</name>
    <dbReference type="NCBI Taxonomy" id="6945"/>
    <lineage>
        <taxon>Eukaryota</taxon>
        <taxon>Metazoa</taxon>
        <taxon>Ecdysozoa</taxon>
        <taxon>Arthropoda</taxon>
        <taxon>Chelicerata</taxon>
        <taxon>Arachnida</taxon>
        <taxon>Acari</taxon>
        <taxon>Parasitiformes</taxon>
        <taxon>Ixodida</taxon>
        <taxon>Ixodoidea</taxon>
        <taxon>Ixodidae</taxon>
        <taxon>Ixodinae</taxon>
        <taxon>Ixodes</taxon>
    </lineage>
</organism>
<dbReference type="PaxDb" id="6945-B7Q5M7"/>
<dbReference type="Gene3D" id="3.10.50.10">
    <property type="match status" value="1"/>
</dbReference>
<dbReference type="GO" id="GO:0008010">
    <property type="term" value="F:structural constituent of chitin-based larval cuticle"/>
    <property type="evidence" value="ECO:0000318"/>
    <property type="project" value="GO_Central"/>
</dbReference>
<keyword evidence="5" id="KW-1185">Reference proteome</keyword>